<gene>
    <name evidence="4" type="ORF">ACFQ39_05255</name>
</gene>
<reference evidence="5" key="1">
    <citation type="journal article" date="2019" name="Int. J. Syst. Evol. Microbiol.">
        <title>The Global Catalogue of Microorganisms (GCM) 10K type strain sequencing project: providing services to taxonomists for standard genome sequencing and annotation.</title>
        <authorList>
            <consortium name="The Broad Institute Genomics Platform"/>
            <consortium name="The Broad Institute Genome Sequencing Center for Infectious Disease"/>
            <person name="Wu L."/>
            <person name="Ma J."/>
        </authorList>
    </citation>
    <scope>NUCLEOTIDE SEQUENCE [LARGE SCALE GENOMIC DNA]</scope>
    <source>
        <strain evidence="5">CCUG 61485</strain>
    </source>
</reference>
<evidence type="ECO:0000256" key="2">
    <source>
        <dbReference type="SAM" id="Phobius"/>
    </source>
</evidence>
<dbReference type="InterPro" id="IPR050710">
    <property type="entry name" value="Band7/mec-2_domain"/>
</dbReference>
<keyword evidence="2" id="KW-0472">Membrane</keyword>
<dbReference type="Proteomes" id="UP001597201">
    <property type="component" value="Unassembled WGS sequence"/>
</dbReference>
<dbReference type="Gene3D" id="3.30.479.30">
    <property type="entry name" value="Band 7 domain"/>
    <property type="match status" value="1"/>
</dbReference>
<dbReference type="PANTHER" id="PTHR43327">
    <property type="entry name" value="STOMATIN-LIKE PROTEIN 2, MITOCHONDRIAL"/>
    <property type="match status" value="1"/>
</dbReference>
<dbReference type="EMBL" id="JBHTMY010000002">
    <property type="protein sequence ID" value="MFD1315014.1"/>
    <property type="molecule type" value="Genomic_DNA"/>
</dbReference>
<evidence type="ECO:0000313" key="4">
    <source>
        <dbReference type="EMBL" id="MFD1315014.1"/>
    </source>
</evidence>
<keyword evidence="5" id="KW-1185">Reference proteome</keyword>
<dbReference type="Pfam" id="PF01145">
    <property type="entry name" value="Band_7"/>
    <property type="match status" value="1"/>
</dbReference>
<evidence type="ECO:0000256" key="1">
    <source>
        <dbReference type="ARBA" id="ARBA00004167"/>
    </source>
</evidence>
<keyword evidence="2" id="KW-1133">Transmembrane helix</keyword>
<proteinExistence type="predicted"/>
<dbReference type="InterPro" id="IPR001107">
    <property type="entry name" value="Band_7"/>
</dbReference>
<dbReference type="SMART" id="SM00244">
    <property type="entry name" value="PHB"/>
    <property type="match status" value="1"/>
</dbReference>
<dbReference type="PANTHER" id="PTHR43327:SF10">
    <property type="entry name" value="STOMATIN-LIKE PROTEIN 2, MITOCHONDRIAL"/>
    <property type="match status" value="1"/>
</dbReference>
<organism evidence="4 5">
    <name type="scientific">Namhaeicola litoreus</name>
    <dbReference type="NCBI Taxonomy" id="1052145"/>
    <lineage>
        <taxon>Bacteria</taxon>
        <taxon>Pseudomonadati</taxon>
        <taxon>Bacteroidota</taxon>
        <taxon>Flavobacteriia</taxon>
        <taxon>Flavobacteriales</taxon>
        <taxon>Flavobacteriaceae</taxon>
        <taxon>Namhaeicola</taxon>
    </lineage>
</organism>
<dbReference type="RefSeq" id="WP_377176938.1">
    <property type="nucleotide sequence ID" value="NZ_JBHTMY010000002.1"/>
</dbReference>
<name>A0ABW3XZK1_9FLAO</name>
<sequence>MFSVLPFFVVLFVLIIFLAAFIVKQQTAVIIERFGKFQSVRTAGLQFKIPLIDRIAAKVSLKIQQLDVIIETKTKDDVFVHLKISVQYQILKNKVYEAFYELQNPKEQITAYVFDLVRAEVPKMILDDVFEKKDDIALAIRRELNDAMLAYGYDIIKALVTDIDPDASVKEAMNRINAAEREKIAAQHEGDAQRILIVERAKAEAESKRLQGKGIADQRREIARGLEESVDTLNNAGINPQEASALIVITQHYDTLQAIGTENNSNLILLPNNPNVASTMLNDMTASLLAANKITDMEKNSTHKKT</sequence>
<dbReference type="CDD" id="cd03407">
    <property type="entry name" value="SPFH_like_u4"/>
    <property type="match status" value="1"/>
</dbReference>
<protein>
    <submittedName>
        <fullName evidence="4">SPFH domain-containing protein</fullName>
    </submittedName>
</protein>
<accession>A0ABW3XZK1</accession>
<evidence type="ECO:0000313" key="5">
    <source>
        <dbReference type="Proteomes" id="UP001597201"/>
    </source>
</evidence>
<feature type="domain" description="Band 7" evidence="3">
    <location>
        <begin position="18"/>
        <end position="177"/>
    </location>
</feature>
<keyword evidence="2" id="KW-0812">Transmembrane</keyword>
<dbReference type="SUPFAM" id="SSF117892">
    <property type="entry name" value="Band 7/SPFH domain"/>
    <property type="match status" value="1"/>
</dbReference>
<evidence type="ECO:0000259" key="3">
    <source>
        <dbReference type="SMART" id="SM00244"/>
    </source>
</evidence>
<comment type="subcellular location">
    <subcellularLocation>
        <location evidence="1">Membrane</location>
        <topology evidence="1">Single-pass membrane protein</topology>
    </subcellularLocation>
</comment>
<feature type="transmembrane region" description="Helical" evidence="2">
    <location>
        <begin position="6"/>
        <end position="23"/>
    </location>
</feature>
<comment type="caution">
    <text evidence="4">The sequence shown here is derived from an EMBL/GenBank/DDBJ whole genome shotgun (WGS) entry which is preliminary data.</text>
</comment>
<dbReference type="InterPro" id="IPR036013">
    <property type="entry name" value="Band_7/SPFH_dom_sf"/>
</dbReference>